<evidence type="ECO:0000256" key="5">
    <source>
        <dbReference type="ARBA" id="ARBA00022553"/>
    </source>
</evidence>
<dbReference type="InterPro" id="IPR011006">
    <property type="entry name" value="CheY-like_superfamily"/>
</dbReference>
<dbReference type="Pfam" id="PF00512">
    <property type="entry name" value="HisKA"/>
    <property type="match status" value="1"/>
</dbReference>
<dbReference type="SUPFAM" id="SSF55785">
    <property type="entry name" value="PYP-like sensor domain (PAS domain)"/>
    <property type="match status" value="2"/>
</dbReference>
<evidence type="ECO:0000259" key="11">
    <source>
        <dbReference type="PROSITE" id="PS50109"/>
    </source>
</evidence>
<feature type="domain" description="Histidine kinase" evidence="11">
    <location>
        <begin position="297"/>
        <end position="521"/>
    </location>
</feature>
<evidence type="ECO:0000256" key="3">
    <source>
        <dbReference type="ARBA" id="ARBA00012438"/>
    </source>
</evidence>
<evidence type="ECO:0000256" key="2">
    <source>
        <dbReference type="ARBA" id="ARBA00006402"/>
    </source>
</evidence>
<name>A0A7G9G941_9FIRM</name>
<feature type="domain" description="Response regulatory" evidence="12">
    <location>
        <begin position="535"/>
        <end position="655"/>
    </location>
</feature>
<feature type="modified residue" description="4-aspartylphosphate" evidence="10">
    <location>
        <position position="589"/>
    </location>
</feature>
<evidence type="ECO:0000313" key="14">
    <source>
        <dbReference type="Proteomes" id="UP000515860"/>
    </source>
</evidence>
<keyword evidence="5 10" id="KW-0597">Phosphoprotein</keyword>
<dbReference type="SMART" id="SM00388">
    <property type="entry name" value="HisKA"/>
    <property type="match status" value="1"/>
</dbReference>
<dbReference type="SMART" id="SM00086">
    <property type="entry name" value="PAC"/>
    <property type="match status" value="2"/>
</dbReference>
<dbReference type="PROSITE" id="PS50109">
    <property type="entry name" value="HIS_KIN"/>
    <property type="match status" value="1"/>
</dbReference>
<dbReference type="PRINTS" id="PR00344">
    <property type="entry name" value="BCTRLSENSOR"/>
</dbReference>
<dbReference type="SUPFAM" id="SSF55874">
    <property type="entry name" value="ATPase domain of HSP90 chaperone/DNA topoisomerase II/histidine kinase"/>
    <property type="match status" value="1"/>
</dbReference>
<dbReference type="FunFam" id="3.30.565.10:FF:000010">
    <property type="entry name" value="Sensor histidine kinase RcsC"/>
    <property type="match status" value="1"/>
</dbReference>
<dbReference type="PROSITE" id="PS50110">
    <property type="entry name" value="RESPONSE_REGULATORY"/>
    <property type="match status" value="2"/>
</dbReference>
<dbReference type="SMART" id="SM00387">
    <property type="entry name" value="HATPase_c"/>
    <property type="match status" value="1"/>
</dbReference>
<dbReference type="InterPro" id="IPR001789">
    <property type="entry name" value="Sig_transdc_resp-reg_receiver"/>
</dbReference>
<evidence type="ECO:0000256" key="1">
    <source>
        <dbReference type="ARBA" id="ARBA00000085"/>
    </source>
</evidence>
<dbReference type="InterPro" id="IPR036097">
    <property type="entry name" value="HisK_dim/P_sf"/>
</dbReference>
<sequence>MLNKKDVEKRDGQRAAAYEYNTLMRLLGASVSKHLMDEHFTLIWANDFYYQLIGWPKDEYEAIFHNRPDLYYQDDQEVWEQLTQTVIAAVGAGQNGYRLVTRMRRKSGDYIWVQFSTQFADEYVDGFQVAYTVITNIDDFMRVQKEQSVTYESLPGVVAKYRIDSEFHIYLLESNTRFIEYFGNEAEREQNALYLRNFSDNIEIIRRQKDSVPRGDQLQFVIHVKNLKGQKLWLQVNATCIDWQNGDPVYLAIFIDITDVTELREMQKRLTDQTIALKEALEAAEKANRAKSDFLSRMSHDIRTPMNAILGMTTIAASHIDDPERITDCLKKISVSSRLLLSLINEVLDMSKIESGRIVLAEEEVNLAELVQGVVTMVQPQIHDKSLVFKSHVDHVTHETVVGDLQRLQQLLLNLLSNAVKYTPSNGGILLEIRETPSGQEGTAQYEFMVTDTGIGMKQEFLERIFEPFERAEDEKIQAIQGTGLGLSICKSIAELMSGDITVDSVYGQGSCFTASVRLRVQEEMIDESVLYGKSVLIVDDDETICQSTCERLESYGIRTKWLTNGKAALDEIGRVHAAGQDYFAVILDYKMPGMNGIETTRKIRESVGYELPVIMISAYDLSEQIDAAKKAGADGFITKPLFCSSLIYKLKQYVAGYVQEPVNQQPVSGSYPGSRILLAEDNELNREIAVELLSSTGVTVDTAENGKKAVDMMKASEEGTYDLIFMDMQMPVMDGCAATVCIRALPRRDAATVPIIAMTASAFADDRQRTKDAGMNGHLAKPVEVNQLQQVLQKWLGKAE</sequence>
<dbReference type="Pfam" id="PF00072">
    <property type="entry name" value="Response_reg"/>
    <property type="match status" value="2"/>
</dbReference>
<dbReference type="InterPro" id="IPR004358">
    <property type="entry name" value="Sig_transdc_His_kin-like_C"/>
</dbReference>
<evidence type="ECO:0000256" key="6">
    <source>
        <dbReference type="ARBA" id="ARBA00022777"/>
    </source>
</evidence>
<dbReference type="SUPFAM" id="SSF47384">
    <property type="entry name" value="Homodimeric domain of signal transducing histidine kinase"/>
    <property type="match status" value="1"/>
</dbReference>
<evidence type="ECO:0000259" key="12">
    <source>
        <dbReference type="PROSITE" id="PS50110"/>
    </source>
</evidence>
<accession>A0A7G9G941</accession>
<proteinExistence type="inferred from homology"/>
<feature type="modified residue" description="4-aspartylphosphate" evidence="10">
    <location>
        <position position="728"/>
    </location>
</feature>
<dbReference type="Proteomes" id="UP000515860">
    <property type="component" value="Chromosome"/>
</dbReference>
<evidence type="ECO:0000313" key="13">
    <source>
        <dbReference type="EMBL" id="QNM07323.1"/>
    </source>
</evidence>
<dbReference type="RefSeq" id="WP_118648443.1">
    <property type="nucleotide sequence ID" value="NZ_CP060635.1"/>
</dbReference>
<comment type="catalytic activity">
    <reaction evidence="1">
        <text>ATP + protein L-histidine = ADP + protein N-phospho-L-histidine.</text>
        <dbReference type="EC" id="2.7.13.3"/>
    </reaction>
</comment>
<dbReference type="InterPro" id="IPR035965">
    <property type="entry name" value="PAS-like_dom_sf"/>
</dbReference>
<dbReference type="EC" id="2.7.13.3" evidence="3"/>
<dbReference type="InterPro" id="IPR003661">
    <property type="entry name" value="HisK_dim/P_dom"/>
</dbReference>
<dbReference type="InterPro" id="IPR005467">
    <property type="entry name" value="His_kinase_dom"/>
</dbReference>
<dbReference type="Gene3D" id="3.30.565.10">
    <property type="entry name" value="Histidine kinase-like ATPase, C-terminal domain"/>
    <property type="match status" value="1"/>
</dbReference>
<evidence type="ECO:0000256" key="10">
    <source>
        <dbReference type="PROSITE-ProRule" id="PRU00169"/>
    </source>
</evidence>
<dbReference type="InterPro" id="IPR003594">
    <property type="entry name" value="HATPase_dom"/>
</dbReference>
<evidence type="ECO:0000256" key="8">
    <source>
        <dbReference type="ARBA" id="ARBA00024867"/>
    </source>
</evidence>
<keyword evidence="7" id="KW-0902">Two-component regulatory system</keyword>
<dbReference type="CDD" id="cd17546">
    <property type="entry name" value="REC_hyHK_CKI1_RcsC-like"/>
    <property type="match status" value="2"/>
</dbReference>
<protein>
    <recommendedName>
        <fullName evidence="9">Circadian input-output histidine kinase CikA</fullName>
        <ecNumber evidence="3">2.7.13.3</ecNumber>
    </recommendedName>
    <alternativeName>
        <fullName evidence="4">Stage 0 sporulation protein A homolog</fullName>
    </alternativeName>
</protein>
<dbReference type="Pfam" id="PF02518">
    <property type="entry name" value="HATPase_c"/>
    <property type="match status" value="1"/>
</dbReference>
<dbReference type="AlphaFoldDB" id="A0A7G9G941"/>
<comment type="similarity">
    <text evidence="2">In the N-terminal section; belongs to the phytochrome family.</text>
</comment>
<dbReference type="InterPro" id="IPR036890">
    <property type="entry name" value="HATPase_C_sf"/>
</dbReference>
<evidence type="ECO:0000256" key="9">
    <source>
        <dbReference type="ARBA" id="ARBA00074306"/>
    </source>
</evidence>
<keyword evidence="6" id="KW-0808">Transferase</keyword>
<dbReference type="Gene3D" id="1.10.287.130">
    <property type="match status" value="1"/>
</dbReference>
<dbReference type="InterPro" id="IPR001610">
    <property type="entry name" value="PAC"/>
</dbReference>
<dbReference type="Gene3D" id="3.30.450.20">
    <property type="entry name" value="PAS domain"/>
    <property type="match status" value="2"/>
</dbReference>
<evidence type="ECO:0000256" key="7">
    <source>
        <dbReference type="ARBA" id="ARBA00023012"/>
    </source>
</evidence>
<dbReference type="SUPFAM" id="SSF52172">
    <property type="entry name" value="CheY-like"/>
    <property type="match status" value="2"/>
</dbReference>
<keyword evidence="14" id="KW-1185">Reference proteome</keyword>
<comment type="function">
    <text evidence="8">May play the central regulatory role in sporulation. It may be an element of the effector pathway responsible for the activation of sporulation genes in response to nutritional stress. Spo0A may act in concert with spo0H (a sigma factor) to control the expression of some genes that are critical to the sporulation process.</text>
</comment>
<reference evidence="13 14" key="1">
    <citation type="submission" date="2020-08" db="EMBL/GenBank/DDBJ databases">
        <authorList>
            <person name="Liu C."/>
            <person name="Sun Q."/>
        </authorList>
    </citation>
    <scope>NUCLEOTIDE SEQUENCE [LARGE SCALE GENOMIC DNA]</scope>
    <source>
        <strain evidence="13 14">NSJ-29</strain>
    </source>
</reference>
<dbReference type="PANTHER" id="PTHR45339">
    <property type="entry name" value="HYBRID SIGNAL TRANSDUCTION HISTIDINE KINASE J"/>
    <property type="match status" value="1"/>
</dbReference>
<dbReference type="Gene3D" id="3.40.50.2300">
    <property type="match status" value="2"/>
</dbReference>
<dbReference type="EMBL" id="CP060635">
    <property type="protein sequence ID" value="QNM07323.1"/>
    <property type="molecule type" value="Genomic_DNA"/>
</dbReference>
<dbReference type="CDD" id="cd00082">
    <property type="entry name" value="HisKA"/>
    <property type="match status" value="1"/>
</dbReference>
<organism evidence="13 14">
    <name type="scientific">Wansuia hejianensis</name>
    <dbReference type="NCBI Taxonomy" id="2763667"/>
    <lineage>
        <taxon>Bacteria</taxon>
        <taxon>Bacillati</taxon>
        <taxon>Bacillota</taxon>
        <taxon>Clostridia</taxon>
        <taxon>Lachnospirales</taxon>
        <taxon>Lachnospiraceae</taxon>
        <taxon>Wansuia</taxon>
    </lineage>
</organism>
<dbReference type="KEGG" id="whj:H9Q79_10215"/>
<feature type="domain" description="Response regulatory" evidence="12">
    <location>
        <begin position="676"/>
        <end position="797"/>
    </location>
</feature>
<dbReference type="SMART" id="SM00448">
    <property type="entry name" value="REC"/>
    <property type="match status" value="2"/>
</dbReference>
<keyword evidence="6" id="KW-0418">Kinase</keyword>
<evidence type="ECO:0000256" key="4">
    <source>
        <dbReference type="ARBA" id="ARBA00018672"/>
    </source>
</evidence>
<gene>
    <name evidence="13" type="ORF">H9Q79_10215</name>
</gene>
<dbReference type="GO" id="GO:0000155">
    <property type="term" value="F:phosphorelay sensor kinase activity"/>
    <property type="evidence" value="ECO:0007669"/>
    <property type="project" value="InterPro"/>
</dbReference>
<dbReference type="PANTHER" id="PTHR45339:SF1">
    <property type="entry name" value="HYBRID SIGNAL TRANSDUCTION HISTIDINE KINASE J"/>
    <property type="match status" value="1"/>
</dbReference>